<protein>
    <submittedName>
        <fullName evidence="2">Iron-sulfur cluster assembly scaffold protein</fullName>
    </submittedName>
</protein>
<keyword evidence="3" id="KW-1185">Reference proteome</keyword>
<sequence length="143" mass="14269">MSATVLYTPEILGLAVELAALSLDEGLALTGEARSPTCGSQLRLGLACDDAGRIERVGVACQACAIGQASAAVFARGAIGRGQAAIAEARGAITAWLGGAGDLPEWPGFAALAAVKDYPGRHGALVLAWDAALKALSSAAPAR</sequence>
<dbReference type="Pfam" id="PF01592">
    <property type="entry name" value="NifU_N"/>
    <property type="match status" value="1"/>
</dbReference>
<dbReference type="SUPFAM" id="SSF82649">
    <property type="entry name" value="SufE/NifU"/>
    <property type="match status" value="1"/>
</dbReference>
<dbReference type="EMBL" id="JALHLF010000008">
    <property type="protein sequence ID" value="MCJ2181898.1"/>
    <property type="molecule type" value="Genomic_DNA"/>
</dbReference>
<evidence type="ECO:0000259" key="1">
    <source>
        <dbReference type="Pfam" id="PF01592"/>
    </source>
</evidence>
<reference evidence="2" key="1">
    <citation type="submission" date="2022-03" db="EMBL/GenBank/DDBJ databases">
        <title>Identification of a novel bacterium isolated from mangrove sediments.</title>
        <authorList>
            <person name="Pan X."/>
        </authorList>
    </citation>
    <scope>NUCLEOTIDE SEQUENCE</scope>
    <source>
        <strain evidence="2">B1949</strain>
    </source>
</reference>
<accession>A0ABT0BA60</accession>
<name>A0ABT0BA60_9SPHN</name>
<proteinExistence type="predicted"/>
<dbReference type="Gene3D" id="3.90.1010.10">
    <property type="match status" value="1"/>
</dbReference>
<dbReference type="Proteomes" id="UP001162881">
    <property type="component" value="Unassembled WGS sequence"/>
</dbReference>
<dbReference type="RefSeq" id="WP_244017249.1">
    <property type="nucleotide sequence ID" value="NZ_JALHLF010000008.1"/>
</dbReference>
<evidence type="ECO:0000313" key="3">
    <source>
        <dbReference type="Proteomes" id="UP001162881"/>
    </source>
</evidence>
<feature type="domain" description="NIF system FeS cluster assembly NifU N-terminal" evidence="1">
    <location>
        <begin position="24"/>
        <end position="98"/>
    </location>
</feature>
<evidence type="ECO:0000313" key="2">
    <source>
        <dbReference type="EMBL" id="MCJ2181898.1"/>
    </source>
</evidence>
<dbReference type="InterPro" id="IPR002871">
    <property type="entry name" value="NIF_FeS_clus_asmbl_NifU_N"/>
</dbReference>
<dbReference type="CDD" id="cd06664">
    <property type="entry name" value="IscU_like"/>
    <property type="match status" value="1"/>
</dbReference>
<gene>
    <name evidence="2" type="ORF">MTR62_04160</name>
</gene>
<comment type="caution">
    <text evidence="2">The sequence shown here is derived from an EMBL/GenBank/DDBJ whole genome shotgun (WGS) entry which is preliminary data.</text>
</comment>
<organism evidence="2 3">
    <name type="scientific">Novosphingobium organovorum</name>
    <dbReference type="NCBI Taxonomy" id="2930092"/>
    <lineage>
        <taxon>Bacteria</taxon>
        <taxon>Pseudomonadati</taxon>
        <taxon>Pseudomonadota</taxon>
        <taxon>Alphaproteobacteria</taxon>
        <taxon>Sphingomonadales</taxon>
        <taxon>Sphingomonadaceae</taxon>
        <taxon>Novosphingobium</taxon>
    </lineage>
</organism>